<gene>
    <name evidence="6" type="ORF">FYJ51_11890</name>
</gene>
<dbReference type="Gene3D" id="3.40.50.20">
    <property type="match status" value="1"/>
</dbReference>
<evidence type="ECO:0000259" key="5">
    <source>
        <dbReference type="PROSITE" id="PS50975"/>
    </source>
</evidence>
<evidence type="ECO:0000313" key="7">
    <source>
        <dbReference type="Proteomes" id="UP000461880"/>
    </source>
</evidence>
<dbReference type="EMBL" id="VUMN01000038">
    <property type="protein sequence ID" value="MSS59593.1"/>
    <property type="molecule type" value="Genomic_DNA"/>
</dbReference>
<dbReference type="SUPFAM" id="SSF52440">
    <property type="entry name" value="PreATP-grasp domain"/>
    <property type="match status" value="1"/>
</dbReference>
<dbReference type="PANTHER" id="PTHR43585">
    <property type="entry name" value="FUMIPYRROLE BIOSYNTHESIS PROTEIN C"/>
    <property type="match status" value="1"/>
</dbReference>
<keyword evidence="7" id="KW-1185">Reference proteome</keyword>
<sequence>MTKKIMMLGGNIFQETAVLAAKKLGYHVIDVDYLPDNPAHQYADEYYNISTIDKEKVLEKARELKIDGIVSYASDVSAPTAAYVAEALGLPTNPYDSVMVMTHKDQFRAFMRKQGLPMPAGSSFYDYSEAEAFARTLKLPIMVKPVDSSGSKGVTKVTDLDQLKAAWEEALSYSISHHVIIEEFIEKKGYQIDGDIFVRDGKIVFWGVCDQHHDIAVSPYVPAGLSYPSTQSRKVQRRAEEIVQSILTGLHMTMGAYNVEYIIGKNDEVYILEIGPRNGGNLIPDTVYAATGVDMAMYTVKQAVGEDISDLKRVSASSCCSSYILHSREEGIFRSIEFDEAVQKRIVKCFVTAKPGDKIYPFRNGKFGIGAMVLRFSNTEEMCEMIDHMQEHIHVNLEKENTR</sequence>
<accession>A0A7X2NU97</accession>
<dbReference type="InterPro" id="IPR052032">
    <property type="entry name" value="ATP-dep_AA_Ligase"/>
</dbReference>
<dbReference type="Gene3D" id="3.30.1490.20">
    <property type="entry name" value="ATP-grasp fold, A domain"/>
    <property type="match status" value="1"/>
</dbReference>
<dbReference type="PANTHER" id="PTHR43585:SF2">
    <property type="entry name" value="ATP-GRASP ENZYME FSQD"/>
    <property type="match status" value="1"/>
</dbReference>
<dbReference type="SMART" id="SM01209">
    <property type="entry name" value="GARS_A"/>
    <property type="match status" value="1"/>
</dbReference>
<proteinExistence type="predicted"/>
<dbReference type="InterPro" id="IPR011761">
    <property type="entry name" value="ATP-grasp"/>
</dbReference>
<dbReference type="Pfam" id="PF02786">
    <property type="entry name" value="CPSase_L_D2"/>
    <property type="match status" value="1"/>
</dbReference>
<protein>
    <submittedName>
        <fullName evidence="6">ATP-grasp domain-containing protein</fullName>
    </submittedName>
</protein>
<name>A0A7X2NU97_9FIRM</name>
<dbReference type="InterPro" id="IPR013815">
    <property type="entry name" value="ATP_grasp_subdomain_1"/>
</dbReference>
<dbReference type="GO" id="GO:0046872">
    <property type="term" value="F:metal ion binding"/>
    <property type="evidence" value="ECO:0007669"/>
    <property type="project" value="InterPro"/>
</dbReference>
<dbReference type="InterPro" id="IPR016185">
    <property type="entry name" value="PreATP-grasp_dom_sf"/>
</dbReference>
<evidence type="ECO:0000256" key="2">
    <source>
        <dbReference type="ARBA" id="ARBA00022741"/>
    </source>
</evidence>
<dbReference type="InterPro" id="IPR005479">
    <property type="entry name" value="CPAse_ATP-bd"/>
</dbReference>
<dbReference type="GO" id="GO:0016874">
    <property type="term" value="F:ligase activity"/>
    <property type="evidence" value="ECO:0007669"/>
    <property type="project" value="UniProtKB-KW"/>
</dbReference>
<evidence type="ECO:0000256" key="1">
    <source>
        <dbReference type="ARBA" id="ARBA00022598"/>
    </source>
</evidence>
<dbReference type="SUPFAM" id="SSF56059">
    <property type="entry name" value="Glutathione synthetase ATP-binding domain-like"/>
    <property type="match status" value="1"/>
</dbReference>
<organism evidence="6 7">
    <name type="scientific">Stecheria intestinalis</name>
    <dbReference type="NCBI Taxonomy" id="2606630"/>
    <lineage>
        <taxon>Bacteria</taxon>
        <taxon>Bacillati</taxon>
        <taxon>Bacillota</taxon>
        <taxon>Erysipelotrichia</taxon>
        <taxon>Erysipelotrichales</taxon>
        <taxon>Erysipelotrichaceae</taxon>
        <taxon>Stecheria</taxon>
    </lineage>
</organism>
<evidence type="ECO:0000256" key="4">
    <source>
        <dbReference type="PROSITE-ProRule" id="PRU00409"/>
    </source>
</evidence>
<reference evidence="6 7" key="1">
    <citation type="submission" date="2019-08" db="EMBL/GenBank/DDBJ databases">
        <title>In-depth cultivation of the pig gut microbiome towards novel bacterial diversity and tailored functional studies.</title>
        <authorList>
            <person name="Wylensek D."/>
            <person name="Hitch T.C.A."/>
            <person name="Clavel T."/>
        </authorList>
    </citation>
    <scope>NUCLEOTIDE SEQUENCE [LARGE SCALE GENOMIC DNA]</scope>
    <source>
        <strain evidence="6 7">Oil+RF-744-GAM-WT-6</strain>
    </source>
</reference>
<keyword evidence="1" id="KW-0436">Ligase</keyword>
<dbReference type="RefSeq" id="WP_154505838.1">
    <property type="nucleotide sequence ID" value="NZ_VUMN01000038.1"/>
</dbReference>
<dbReference type="AlphaFoldDB" id="A0A7X2NU97"/>
<keyword evidence="2 4" id="KW-0547">Nucleotide-binding</keyword>
<evidence type="ECO:0000256" key="3">
    <source>
        <dbReference type="ARBA" id="ARBA00022840"/>
    </source>
</evidence>
<dbReference type="GO" id="GO:0005524">
    <property type="term" value="F:ATP binding"/>
    <property type="evidence" value="ECO:0007669"/>
    <property type="project" value="UniProtKB-UniRule"/>
</dbReference>
<dbReference type="PROSITE" id="PS50975">
    <property type="entry name" value="ATP_GRASP"/>
    <property type="match status" value="1"/>
</dbReference>
<comment type="caution">
    <text evidence="6">The sequence shown here is derived from an EMBL/GenBank/DDBJ whole genome shotgun (WGS) entry which is preliminary data.</text>
</comment>
<dbReference type="Gene3D" id="3.30.470.20">
    <property type="entry name" value="ATP-grasp fold, B domain"/>
    <property type="match status" value="1"/>
</dbReference>
<evidence type="ECO:0000313" key="6">
    <source>
        <dbReference type="EMBL" id="MSS59593.1"/>
    </source>
</evidence>
<feature type="domain" description="ATP-grasp" evidence="5">
    <location>
        <begin position="108"/>
        <end position="304"/>
    </location>
</feature>
<dbReference type="Proteomes" id="UP000461880">
    <property type="component" value="Unassembled WGS sequence"/>
</dbReference>
<keyword evidence="3 4" id="KW-0067">ATP-binding</keyword>